<dbReference type="PATRIC" id="fig|1454003.3.peg.2543"/>
<dbReference type="InterPro" id="IPR036380">
    <property type="entry name" value="Isochorismatase-like_sf"/>
</dbReference>
<dbReference type="EMBL" id="JEMX01000059">
    <property type="protein sequence ID" value="EXI79217.1"/>
    <property type="molecule type" value="Genomic_DNA"/>
</dbReference>
<evidence type="ECO:0000313" key="3">
    <source>
        <dbReference type="Proteomes" id="UP000021816"/>
    </source>
</evidence>
<dbReference type="PANTHER" id="PTHR14119">
    <property type="entry name" value="HYDROLASE"/>
    <property type="match status" value="1"/>
</dbReference>
<reference evidence="2 3" key="1">
    <citation type="submission" date="2014-02" db="EMBL/GenBank/DDBJ databases">
        <title>Expanding our view of genomic diversity in Candidatus Accumulibacter clades.</title>
        <authorList>
            <person name="Skennerton C.T."/>
            <person name="Barr J.J."/>
            <person name="Slater F.R."/>
            <person name="Bond P.L."/>
            <person name="Tyson G.W."/>
        </authorList>
    </citation>
    <scope>NUCLEOTIDE SEQUENCE [LARGE SCALE GENOMIC DNA]</scope>
    <source>
        <strain evidence="3">BA-92</strain>
    </source>
</reference>
<organism evidence="2 3">
    <name type="scientific">Candidatus Accumulibacter appositus</name>
    <dbReference type="NCBI Taxonomy" id="1454003"/>
    <lineage>
        <taxon>Bacteria</taxon>
        <taxon>Pseudomonadati</taxon>
        <taxon>Pseudomonadota</taxon>
        <taxon>Betaproteobacteria</taxon>
        <taxon>Candidatus Accumulibacter</taxon>
    </lineage>
</organism>
<dbReference type="CDD" id="cd01012">
    <property type="entry name" value="YcaC_related"/>
    <property type="match status" value="1"/>
</dbReference>
<gene>
    <name evidence="2" type="ORF">AW10_02491</name>
</gene>
<dbReference type="STRING" id="1454003.AW10_02491"/>
<dbReference type="Gene3D" id="3.40.50.850">
    <property type="entry name" value="Isochorismatase-like"/>
    <property type="match status" value="1"/>
</dbReference>
<evidence type="ECO:0000313" key="2">
    <source>
        <dbReference type="EMBL" id="EXI79217.1"/>
    </source>
</evidence>
<name>A0A011PQB5_9PROT</name>
<comment type="caution">
    <text evidence="2">The sequence shown here is derived from an EMBL/GenBank/DDBJ whole genome shotgun (WGS) entry which is preliminary data.</text>
</comment>
<evidence type="ECO:0000259" key="1">
    <source>
        <dbReference type="Pfam" id="PF00857"/>
    </source>
</evidence>
<dbReference type="InterPro" id="IPR050993">
    <property type="entry name" value="Isochorismatase_domain"/>
</dbReference>
<dbReference type="AlphaFoldDB" id="A0A011PQB5"/>
<dbReference type="InterPro" id="IPR000868">
    <property type="entry name" value="Isochorismatase-like_dom"/>
</dbReference>
<proteinExistence type="predicted"/>
<protein>
    <submittedName>
        <fullName evidence="2">Isochorismatase family protein</fullName>
    </submittedName>
</protein>
<dbReference type="Pfam" id="PF00857">
    <property type="entry name" value="Isochorismatase"/>
    <property type="match status" value="1"/>
</dbReference>
<dbReference type="Proteomes" id="UP000021816">
    <property type="component" value="Unassembled WGS sequence"/>
</dbReference>
<feature type="domain" description="Isochorismatase-like" evidence="1">
    <location>
        <begin position="9"/>
        <end position="154"/>
    </location>
</feature>
<dbReference type="SUPFAM" id="SSF52499">
    <property type="entry name" value="Isochorismatase-like hydrolases"/>
    <property type="match status" value="1"/>
</dbReference>
<sequence length="180" mass="19658">MLMHADRSTLLLVDLQERLYPAIHDAAAVLEASLWLTRLARRLHVPIICSEQYPKGLGPTMPALRSLLPDDCLVEKMHFSAVAEGALFPAAGGDRAQFVVAGTEAHVCVQQTVLDLIAAGRRVFVVADAVGSRRSADKALALERMRAHGADIVSPEMVAFEWLGKAGTDVFREVSRDFIR</sequence>
<dbReference type="PANTHER" id="PTHR14119:SF3">
    <property type="entry name" value="ISOCHORISMATASE DOMAIN-CONTAINING PROTEIN 2"/>
    <property type="match status" value="1"/>
</dbReference>
<accession>A0A011PQB5</accession>